<organism evidence="1 2">
    <name type="scientific">Candidatus Azambacteria bacterium GW2011_GWA2_45_90</name>
    <dbReference type="NCBI Taxonomy" id="1618614"/>
    <lineage>
        <taxon>Bacteria</taxon>
        <taxon>Candidatus Azamiibacteriota</taxon>
    </lineage>
</organism>
<dbReference type="AlphaFoldDB" id="A0A0G1NBB2"/>
<evidence type="ECO:0000313" key="2">
    <source>
        <dbReference type="Proteomes" id="UP000034644"/>
    </source>
</evidence>
<sequence length="40" mass="4617">MKKFYLVLKILLILAVLIVLAYLVTHGDSEVILEKPWFGE</sequence>
<proteinExistence type="predicted"/>
<evidence type="ECO:0000313" key="1">
    <source>
        <dbReference type="EMBL" id="KKU17622.1"/>
    </source>
</evidence>
<dbReference type="EMBL" id="LCLO01000029">
    <property type="protein sequence ID" value="KKU17622.1"/>
    <property type="molecule type" value="Genomic_DNA"/>
</dbReference>
<comment type="caution">
    <text evidence="1">The sequence shown here is derived from an EMBL/GenBank/DDBJ whole genome shotgun (WGS) entry which is preliminary data.</text>
</comment>
<dbReference type="Proteomes" id="UP000034644">
    <property type="component" value="Unassembled WGS sequence"/>
</dbReference>
<reference evidence="1 2" key="1">
    <citation type="journal article" date="2015" name="Nature">
        <title>rRNA introns, odd ribosomes, and small enigmatic genomes across a large radiation of phyla.</title>
        <authorList>
            <person name="Brown C.T."/>
            <person name="Hug L.A."/>
            <person name="Thomas B.C."/>
            <person name="Sharon I."/>
            <person name="Castelle C.J."/>
            <person name="Singh A."/>
            <person name="Wilkins M.J."/>
            <person name="Williams K.H."/>
            <person name="Banfield J.F."/>
        </authorList>
    </citation>
    <scope>NUCLEOTIDE SEQUENCE [LARGE SCALE GENOMIC DNA]</scope>
</reference>
<protein>
    <submittedName>
        <fullName evidence="1">Uncharacterized protein</fullName>
    </submittedName>
</protein>
<name>A0A0G1NBB2_9BACT</name>
<accession>A0A0G1NBB2</accession>
<gene>
    <name evidence="1" type="ORF">UX27_C0029G0014</name>
</gene>